<feature type="repeat" description="Cell wall-binding" evidence="3">
    <location>
        <begin position="636"/>
        <end position="655"/>
    </location>
</feature>
<dbReference type="AlphaFoldDB" id="B0G3Y5"/>
<sequence>MIIAMGLSMISGTRVLAAEEMNTDTKREDESEIITQPEETEVTNPETETKEETINENIDKNISNDDKITEDIALEVQKPMIQYVYVEKPNLQVGEKQKIVVSFSENIDADEVVLLYQKENSLDVLETNVTNEEDGAKEFDILFPNESDMGTYYIQGVKIYNGSEEIVYNFKEIGIDAKFGVEEYCETEPDAIVENADNSTAVSDEVGISVMSLDDEGNIEDNTEVEESVNKEINSENDIAVYSENTEKTAKPYVIVLDPGHGGYDGGANGNGVNEKDLTLKIAKYCKKYLEQQGNAKVYMTRNDDTYVSLAGRVDYAASVNANLFVSIHLNSGGGHGAEVYYPNSNYRSDIGSEGKTLAQSVQDELIALGIYSRGIKIRNSQDSKYPDGSTQDYYAVIQRSKRAGFPGIIIEHAFIDSTNDFSAFLNSDEKLERLGKADATGILKYLGIGKGEWKQENNGWRYQYTSGEFAINKWEYIDGFWYFFDGNGYRQTGFVEIAGIIYHFDSDGKMSIGWEKINGKYYYFSSSGAKQTGWVKPYDTWYYLNQDGVMQTGWLRFTDVTYYLDESGALVEGWRWIDGKCYYFKSGGSMARDTWIGDSYVDKDGVWIKGKVKENEWVQVGNEKWYRHADGSYTRSNWEKIDGKWYFFDQNGWLKRSCWVKPYDTWYYVDSEGVMQTGWLKLTEGTYYLDESGALVEGWRWIDGKCYYFKSGGSMARDTWIGDSYVDKDGVWIKGKVKENEWVQVGNEKWYRHADGSYTRSNWEKIDGKWYFFDQNGWLKRSCWVKPYDTWYYVDSDGVMQTGWLRFTDVTYYLDESGALVEGWRWIDGKCYYFKSGGSMARDTWIGDSYVDKDGIWIEGKTKNQAQWIKVGNEKWYRHADGSYTRSNWEKIDGKWYFFDQNGWLKRSCWVKPYDTWYYVDAEGVMQTGWLKLTEGTYYLDESGALVEGWRVIDDTMYYFRSGGSLRYSGVTTIMGTSRLGSTKNTVVDKLEKMYLKSGRIYPAYYSQYGGATTIREFCEIIYEEATDENIKPEVVFGQAMKETGYLQFGGDVQIEQFNFAGLGATGNGVHGNSFANIREGIRAQVQHLKAYASKDSLNHDCVDVRFGYVNRGSAPYVEWLGIKENPNKAGWAASSEYGIDLVEKYISPMYKL</sequence>
<reference evidence="5 6" key="1">
    <citation type="submission" date="2007-10" db="EMBL/GenBank/DDBJ databases">
        <title>Draft genome sequence of Dorea formicigenerans(ATCC 27755).</title>
        <authorList>
            <person name="Sudarsanam P."/>
            <person name="Ley R."/>
            <person name="Guruge J."/>
            <person name="Turnbaugh P.J."/>
            <person name="Mahowald M."/>
            <person name="Liep D."/>
            <person name="Gordon J."/>
        </authorList>
    </citation>
    <scope>NUCLEOTIDE SEQUENCE [LARGE SCALE GENOMIC DNA]</scope>
    <source>
        <strain evidence="5 6">ATCC 27755</strain>
    </source>
</reference>
<feature type="repeat" description="Cell wall-binding" evidence="3">
    <location>
        <begin position="492"/>
        <end position="511"/>
    </location>
</feature>
<dbReference type="STRING" id="411461.DORFOR_00962"/>
<dbReference type="GO" id="GO:0004040">
    <property type="term" value="F:amidase activity"/>
    <property type="evidence" value="ECO:0007669"/>
    <property type="project" value="InterPro"/>
</dbReference>
<comment type="caution">
    <text evidence="5">The sequence shown here is derived from an EMBL/GenBank/DDBJ whole genome shotgun (WGS) entry which is preliminary data.</text>
</comment>
<keyword evidence="1" id="KW-0677">Repeat</keyword>
<protein>
    <submittedName>
        <fullName evidence="5">N-acetylmuramoyl-L-alanine amidase</fullName>
        <ecNumber evidence="5">3.5.1.28</ecNumber>
    </submittedName>
</protein>
<gene>
    <name evidence="5" type="ORF">DORFOR_00962</name>
</gene>
<dbReference type="CDD" id="cd02696">
    <property type="entry name" value="MurNAc-LAA"/>
    <property type="match status" value="1"/>
</dbReference>
<feature type="domain" description="MurNAc-LAA" evidence="4">
    <location>
        <begin position="314"/>
        <end position="444"/>
    </location>
</feature>
<dbReference type="GO" id="GO:0008745">
    <property type="term" value="F:N-acetylmuramoyl-L-alanine amidase activity"/>
    <property type="evidence" value="ECO:0007669"/>
    <property type="project" value="UniProtKB-EC"/>
</dbReference>
<evidence type="ECO:0000256" key="1">
    <source>
        <dbReference type="ARBA" id="ARBA00022737"/>
    </source>
</evidence>
<dbReference type="SUPFAM" id="SSF53187">
    <property type="entry name" value="Zn-dependent exopeptidases"/>
    <property type="match status" value="1"/>
</dbReference>
<evidence type="ECO:0000256" key="3">
    <source>
        <dbReference type="PROSITE-ProRule" id="PRU00591"/>
    </source>
</evidence>
<dbReference type="GO" id="GO:0009253">
    <property type="term" value="P:peptidoglycan catabolic process"/>
    <property type="evidence" value="ECO:0007669"/>
    <property type="project" value="InterPro"/>
</dbReference>
<dbReference type="Gene3D" id="3.40.630.40">
    <property type="entry name" value="Zn-dependent exopeptidases"/>
    <property type="match status" value="1"/>
</dbReference>
<dbReference type="PANTHER" id="PTHR30404:SF0">
    <property type="entry name" value="N-ACETYLMURAMOYL-L-ALANINE AMIDASE AMIC"/>
    <property type="match status" value="1"/>
</dbReference>
<dbReference type="Pfam" id="PF01473">
    <property type="entry name" value="Choline_bind_1"/>
    <property type="match status" value="9"/>
</dbReference>
<dbReference type="Proteomes" id="UP000005359">
    <property type="component" value="Unassembled WGS sequence"/>
</dbReference>
<dbReference type="Pfam" id="PF01832">
    <property type="entry name" value="Glucosaminidase"/>
    <property type="match status" value="1"/>
</dbReference>
<keyword evidence="2 5" id="KW-0378">Hydrolase</keyword>
<evidence type="ECO:0000259" key="4">
    <source>
        <dbReference type="SMART" id="SM00646"/>
    </source>
</evidence>
<dbReference type="InterPro" id="IPR050695">
    <property type="entry name" value="N-acetylmuramoyl_amidase_3"/>
</dbReference>
<dbReference type="eggNOG" id="COG0860">
    <property type="taxonomic scope" value="Bacteria"/>
</dbReference>
<dbReference type="Pfam" id="PF01520">
    <property type="entry name" value="Amidase_3"/>
    <property type="match status" value="1"/>
</dbReference>
<evidence type="ECO:0000313" key="5">
    <source>
        <dbReference type="EMBL" id="EDR47879.1"/>
    </source>
</evidence>
<dbReference type="PaxDb" id="411461-DORFOR_00962"/>
<dbReference type="InterPro" id="IPR018337">
    <property type="entry name" value="Cell_wall/Cho-bd_repeat"/>
</dbReference>
<dbReference type="EMBL" id="AAXA02000010">
    <property type="protein sequence ID" value="EDR47879.1"/>
    <property type="molecule type" value="Genomic_DNA"/>
</dbReference>
<feature type="repeat" description="Cell wall-binding" evidence="3">
    <location>
        <begin position="532"/>
        <end position="551"/>
    </location>
</feature>
<organism evidence="5 6">
    <name type="scientific">Dorea formicigenerans ATCC 27755</name>
    <dbReference type="NCBI Taxonomy" id="411461"/>
    <lineage>
        <taxon>Bacteria</taxon>
        <taxon>Bacillati</taxon>
        <taxon>Bacillota</taxon>
        <taxon>Clostridia</taxon>
        <taxon>Lachnospirales</taxon>
        <taxon>Lachnospiraceae</taxon>
        <taxon>Dorea</taxon>
    </lineage>
</organism>
<reference evidence="5 6" key="2">
    <citation type="submission" date="2007-10" db="EMBL/GenBank/DDBJ databases">
        <authorList>
            <person name="Fulton L."/>
            <person name="Clifton S."/>
            <person name="Fulton B."/>
            <person name="Xu J."/>
            <person name="Minx P."/>
            <person name="Pepin K.H."/>
            <person name="Johnson M."/>
            <person name="Thiruvilangam P."/>
            <person name="Bhonagiri V."/>
            <person name="Nash W.E."/>
            <person name="Wang C."/>
            <person name="Mardis E.R."/>
            <person name="Wilson R.K."/>
        </authorList>
    </citation>
    <scope>NUCLEOTIDE SEQUENCE [LARGE SCALE GENOMIC DNA]</scope>
    <source>
        <strain evidence="5 6">ATCC 27755</strain>
    </source>
</reference>
<dbReference type="eggNOG" id="COG5263">
    <property type="taxonomic scope" value="Bacteria"/>
</dbReference>
<dbReference type="PANTHER" id="PTHR30404">
    <property type="entry name" value="N-ACETYLMURAMOYL-L-ALANINE AMIDASE"/>
    <property type="match status" value="1"/>
</dbReference>
<dbReference type="InterPro" id="IPR002901">
    <property type="entry name" value="MGlyc_endo_b_GlcNAc-like_dom"/>
</dbReference>
<feature type="repeat" description="Cell wall-binding" evidence="3">
    <location>
        <begin position="761"/>
        <end position="780"/>
    </location>
</feature>
<evidence type="ECO:0000313" key="6">
    <source>
        <dbReference type="Proteomes" id="UP000005359"/>
    </source>
</evidence>
<evidence type="ECO:0000256" key="2">
    <source>
        <dbReference type="ARBA" id="ARBA00022801"/>
    </source>
</evidence>
<proteinExistence type="predicted"/>
<dbReference type="Gene3D" id="2.10.270.10">
    <property type="entry name" value="Cholin Binding"/>
    <property type="match status" value="5"/>
</dbReference>
<dbReference type="SMART" id="SM00646">
    <property type="entry name" value="Ami_3"/>
    <property type="match status" value="1"/>
</dbReference>
<feature type="repeat" description="Cell wall-binding" evidence="3">
    <location>
        <begin position="512"/>
        <end position="531"/>
    </location>
</feature>
<dbReference type="GO" id="GO:0030288">
    <property type="term" value="C:outer membrane-bounded periplasmic space"/>
    <property type="evidence" value="ECO:0007669"/>
    <property type="project" value="TreeGrafter"/>
</dbReference>
<accession>B0G3Y5</accession>
<feature type="repeat" description="Cell wall-binding" evidence="3">
    <location>
        <begin position="887"/>
        <end position="906"/>
    </location>
</feature>
<name>B0G3Y5_9FIRM</name>
<dbReference type="Pfam" id="PF19127">
    <property type="entry name" value="Choline_bind_3"/>
    <property type="match status" value="1"/>
</dbReference>
<dbReference type="EC" id="3.5.1.28" evidence="5"/>
<dbReference type="Pfam" id="PF19085">
    <property type="entry name" value="Choline_bind_2"/>
    <property type="match status" value="3"/>
</dbReference>
<dbReference type="PROSITE" id="PS51170">
    <property type="entry name" value="CW"/>
    <property type="match status" value="6"/>
</dbReference>
<dbReference type="InterPro" id="IPR002508">
    <property type="entry name" value="MurNAc-LAA_cat"/>
</dbReference>
<dbReference type="SUPFAM" id="SSF69360">
    <property type="entry name" value="Cell wall binding repeat"/>
    <property type="match status" value="4"/>
</dbReference>